<gene>
    <name evidence="1" type="ORF">DPMN_125139</name>
</gene>
<accession>A0A9D4JT80</accession>
<evidence type="ECO:0000313" key="2">
    <source>
        <dbReference type="Proteomes" id="UP000828390"/>
    </source>
</evidence>
<organism evidence="1 2">
    <name type="scientific">Dreissena polymorpha</name>
    <name type="common">Zebra mussel</name>
    <name type="synonym">Mytilus polymorpha</name>
    <dbReference type="NCBI Taxonomy" id="45954"/>
    <lineage>
        <taxon>Eukaryota</taxon>
        <taxon>Metazoa</taxon>
        <taxon>Spiralia</taxon>
        <taxon>Lophotrochozoa</taxon>
        <taxon>Mollusca</taxon>
        <taxon>Bivalvia</taxon>
        <taxon>Autobranchia</taxon>
        <taxon>Heteroconchia</taxon>
        <taxon>Euheterodonta</taxon>
        <taxon>Imparidentia</taxon>
        <taxon>Neoheterodontei</taxon>
        <taxon>Myida</taxon>
        <taxon>Dreissenoidea</taxon>
        <taxon>Dreissenidae</taxon>
        <taxon>Dreissena</taxon>
    </lineage>
</organism>
<reference evidence="1" key="1">
    <citation type="journal article" date="2019" name="bioRxiv">
        <title>The Genome of the Zebra Mussel, Dreissena polymorpha: A Resource for Invasive Species Research.</title>
        <authorList>
            <person name="McCartney M.A."/>
            <person name="Auch B."/>
            <person name="Kono T."/>
            <person name="Mallez S."/>
            <person name="Zhang Y."/>
            <person name="Obille A."/>
            <person name="Becker A."/>
            <person name="Abrahante J.E."/>
            <person name="Garbe J."/>
            <person name="Badalamenti J.P."/>
            <person name="Herman A."/>
            <person name="Mangelson H."/>
            <person name="Liachko I."/>
            <person name="Sullivan S."/>
            <person name="Sone E.D."/>
            <person name="Koren S."/>
            <person name="Silverstein K.A.T."/>
            <person name="Beckman K.B."/>
            <person name="Gohl D.M."/>
        </authorList>
    </citation>
    <scope>NUCLEOTIDE SEQUENCE</scope>
    <source>
        <strain evidence="1">Duluth1</strain>
        <tissue evidence="1">Whole animal</tissue>
    </source>
</reference>
<evidence type="ECO:0000313" key="1">
    <source>
        <dbReference type="EMBL" id="KAH3823341.1"/>
    </source>
</evidence>
<dbReference type="EMBL" id="JAIWYP010000005">
    <property type="protein sequence ID" value="KAH3823341.1"/>
    <property type="molecule type" value="Genomic_DNA"/>
</dbReference>
<reference evidence="1" key="2">
    <citation type="submission" date="2020-11" db="EMBL/GenBank/DDBJ databases">
        <authorList>
            <person name="McCartney M.A."/>
            <person name="Auch B."/>
            <person name="Kono T."/>
            <person name="Mallez S."/>
            <person name="Becker A."/>
            <person name="Gohl D.M."/>
            <person name="Silverstein K.A.T."/>
            <person name="Koren S."/>
            <person name="Bechman K.B."/>
            <person name="Herman A."/>
            <person name="Abrahante J.E."/>
            <person name="Garbe J."/>
        </authorList>
    </citation>
    <scope>NUCLEOTIDE SEQUENCE</scope>
    <source>
        <strain evidence="1">Duluth1</strain>
        <tissue evidence="1">Whole animal</tissue>
    </source>
</reference>
<dbReference type="Proteomes" id="UP000828390">
    <property type="component" value="Unassembled WGS sequence"/>
</dbReference>
<dbReference type="AlphaFoldDB" id="A0A9D4JT80"/>
<comment type="caution">
    <text evidence="1">The sequence shown here is derived from an EMBL/GenBank/DDBJ whole genome shotgun (WGS) entry which is preliminary data.</text>
</comment>
<keyword evidence="2" id="KW-1185">Reference proteome</keyword>
<protein>
    <submittedName>
        <fullName evidence="1">Uncharacterized protein</fullName>
    </submittedName>
</protein>
<proteinExistence type="predicted"/>
<name>A0A9D4JT80_DREPO</name>
<sequence>MCIIVYSHLNCIIDCEFHGRRSSFMDIFVDKIETPMSGKLPQPPGGHDINKSNLFTKFHDDWAKNVTSRETNVLTKFHENWAKNVTSKVFTCFHYKHKDKNTTPTGQSFSKL</sequence>